<name>A0A9D1H319_9FIRM</name>
<dbReference type="InterPro" id="IPR051465">
    <property type="entry name" value="Cell_Envelope_Struct_Comp"/>
</dbReference>
<accession>A0A9D1H319</accession>
<feature type="chain" id="PRO_5039588785" evidence="3">
    <location>
        <begin position="23"/>
        <end position="536"/>
    </location>
</feature>
<evidence type="ECO:0000313" key="5">
    <source>
        <dbReference type="EMBL" id="HIT85475.1"/>
    </source>
</evidence>
<reference evidence="5" key="1">
    <citation type="submission" date="2020-10" db="EMBL/GenBank/DDBJ databases">
        <authorList>
            <person name="Gilroy R."/>
        </authorList>
    </citation>
    <scope>NUCLEOTIDE SEQUENCE</scope>
    <source>
        <strain evidence="5">CHK181-108</strain>
    </source>
</reference>
<keyword evidence="1" id="KW-0677">Repeat</keyword>
<evidence type="ECO:0000256" key="3">
    <source>
        <dbReference type="SAM" id="SignalP"/>
    </source>
</evidence>
<keyword evidence="3" id="KW-0732">Signal</keyword>
<dbReference type="PROSITE" id="PS51272">
    <property type="entry name" value="SLH"/>
    <property type="match status" value="3"/>
</dbReference>
<evidence type="ECO:0000313" key="6">
    <source>
        <dbReference type="Proteomes" id="UP000824165"/>
    </source>
</evidence>
<gene>
    <name evidence="5" type="ORF">IAA60_06170</name>
</gene>
<dbReference type="PANTHER" id="PTHR43308">
    <property type="entry name" value="OUTER MEMBRANE PROTEIN ALPHA-RELATED"/>
    <property type="match status" value="1"/>
</dbReference>
<evidence type="ECO:0000259" key="4">
    <source>
        <dbReference type="PROSITE" id="PS51272"/>
    </source>
</evidence>
<dbReference type="Pfam" id="PF00395">
    <property type="entry name" value="SLH"/>
    <property type="match status" value="3"/>
</dbReference>
<dbReference type="Proteomes" id="UP000824165">
    <property type="component" value="Unassembled WGS sequence"/>
</dbReference>
<dbReference type="InterPro" id="IPR001119">
    <property type="entry name" value="SLH_dom"/>
</dbReference>
<dbReference type="EMBL" id="DVLU01000062">
    <property type="protein sequence ID" value="HIT85475.1"/>
    <property type="molecule type" value="Genomic_DNA"/>
</dbReference>
<feature type="domain" description="SLH" evidence="4">
    <location>
        <begin position="422"/>
        <end position="480"/>
    </location>
</feature>
<dbReference type="AlphaFoldDB" id="A0A9D1H319"/>
<comment type="caution">
    <text evidence="5">The sequence shown here is derived from an EMBL/GenBank/DDBJ whole genome shotgun (WGS) entry which is preliminary data.</text>
</comment>
<feature type="domain" description="SLH" evidence="4">
    <location>
        <begin position="481"/>
        <end position="536"/>
    </location>
</feature>
<evidence type="ECO:0000256" key="1">
    <source>
        <dbReference type="ARBA" id="ARBA00022737"/>
    </source>
</evidence>
<sequence>MLKRILLTAAAVLAAAAAPAYAAIDECTVNSSTDIVSISGTADKNGQVLLTVVEKGAAADEFFENTAYQDQLRADADGHFSFEFKMTEAGLYTAYASTPSETYTYDFVFSNAEAADSVIEKINAAGSAAEISALLEENRYAAGLYITEISAEPDYGYIAELMFSSKPYDTDDANSVLALFRQYMIYGYIKDGSASNVFDLDAYLDISSIDGMEIFTDDIFKESHELDATKRISGQSFKNHDEFAKAIAEQSALALIANPNGYGNVQKVCERFDDVIGIDTSDAGSEVYKQLSGKTFGSFDELGKKFEELCKAQQDTPNPGGGGGGGGGSRPSGGSGGIVSGGNNKPLEEIPVTDTPQNESVFNDLAGYEWARESIDALYELGIVAGRTENTFCPGDNITRSEFVKLVALAFDLSAGTGRLPFEDTSSDSWDYEYIKAAYDSGIVNGISASEFGCGLQITRQDMAVMLRRASEAAPADDASVRRFADDNDISDYAYDDVYALRSAGIINGDESNRFNPSAPATRAEAAKMIYAAMDK</sequence>
<organism evidence="5 6">
    <name type="scientific">Candidatus Ornithomonoglobus intestinigallinarum</name>
    <dbReference type="NCBI Taxonomy" id="2840894"/>
    <lineage>
        <taxon>Bacteria</taxon>
        <taxon>Bacillati</taxon>
        <taxon>Bacillota</taxon>
        <taxon>Clostridia</taxon>
        <taxon>Candidatus Ornithomonoglobus</taxon>
    </lineage>
</organism>
<feature type="region of interest" description="Disordered" evidence="2">
    <location>
        <begin position="312"/>
        <end position="358"/>
    </location>
</feature>
<dbReference type="PANTHER" id="PTHR43308:SF5">
    <property type="entry name" value="S-LAYER PROTEIN _ PEPTIDOGLYCAN ENDO-BETA-N-ACETYLGLUCOSAMINIDASE"/>
    <property type="match status" value="1"/>
</dbReference>
<proteinExistence type="predicted"/>
<feature type="compositionally biased region" description="Gly residues" evidence="2">
    <location>
        <begin position="319"/>
        <end position="340"/>
    </location>
</feature>
<evidence type="ECO:0000256" key="2">
    <source>
        <dbReference type="SAM" id="MobiDB-lite"/>
    </source>
</evidence>
<feature type="domain" description="SLH" evidence="4">
    <location>
        <begin position="358"/>
        <end position="421"/>
    </location>
</feature>
<protein>
    <submittedName>
        <fullName evidence="5">S-layer homology domain-containing protein</fullName>
    </submittedName>
</protein>
<reference evidence="5" key="2">
    <citation type="journal article" date="2021" name="PeerJ">
        <title>Extensive microbial diversity within the chicken gut microbiome revealed by metagenomics and culture.</title>
        <authorList>
            <person name="Gilroy R."/>
            <person name="Ravi A."/>
            <person name="Getino M."/>
            <person name="Pursley I."/>
            <person name="Horton D.L."/>
            <person name="Alikhan N.F."/>
            <person name="Baker D."/>
            <person name="Gharbi K."/>
            <person name="Hall N."/>
            <person name="Watson M."/>
            <person name="Adriaenssens E.M."/>
            <person name="Foster-Nyarko E."/>
            <person name="Jarju S."/>
            <person name="Secka A."/>
            <person name="Antonio M."/>
            <person name="Oren A."/>
            <person name="Chaudhuri R.R."/>
            <person name="La Ragione R."/>
            <person name="Hildebrand F."/>
            <person name="Pallen M.J."/>
        </authorList>
    </citation>
    <scope>NUCLEOTIDE SEQUENCE</scope>
    <source>
        <strain evidence="5">CHK181-108</strain>
    </source>
</reference>
<feature type="signal peptide" evidence="3">
    <location>
        <begin position="1"/>
        <end position="22"/>
    </location>
</feature>